<comment type="caution">
    <text evidence="5">The sequence shown here is derived from an EMBL/GenBank/DDBJ whole genome shotgun (WGS) entry which is preliminary data.</text>
</comment>
<sequence length="596" mass="68690">MDTLSHQSPYLELLKNRVNLFKVPFSDRGSRLMVFRKNHHLSVRLAERWFKLDNQLSGYRSREPIINEWTLTDANGTPLPIETTTYPHCVEIANANGLYRLVFVDPETLLMTLPAGMHGVRFRVSTADEAKPDRRGGVLKLNRAIRRAIAYTTNARILQHDIHEQNGGRLVDMRLECSSGARLMLNITPRLGFNRHLPDASAAIDAAAQRWHDWFAAAPPVAEPLRTQYYFAWLVMRTGLISSRFYTTREAMTPSKIHYVGVWQWDAFFHALAYRHVEPKLAQDQIRIVLDHQREDGMIPDAIHDEGVVTHLNFPVEADVTKPPLLAWAAWKLYEMDHDREFLEEIYEPVVRWNRWWFERNDLDGDGLPEYQHPFSSGLDDSPLWDDGMPVTSPDLNTYLVLQEEALAQIAGEIGLKEDVELWRGRAERLTQRMIAHLWDAEAGLFWAKRRGQPVRVVTPFNLFPLLTGRLPDAITARLLARLTDPQEFWTRYPVPTVAINDPKYEPLTMWRGPSWVNINYLLIEGLQRIGQHAIAAELRRRTLEMISNHDDIYEYYHPETGEVPPKAAPLFGWSSALFIEMAIEESKVLAESAVK</sequence>
<dbReference type="InterPro" id="IPR012341">
    <property type="entry name" value="6hp_glycosidase-like_sf"/>
</dbReference>
<dbReference type="InterPro" id="IPR008928">
    <property type="entry name" value="6-hairpin_glycosidase_sf"/>
</dbReference>
<dbReference type="GO" id="GO:0009311">
    <property type="term" value="P:oligosaccharide metabolic process"/>
    <property type="evidence" value="ECO:0007669"/>
    <property type="project" value="InterPro"/>
</dbReference>
<evidence type="ECO:0000259" key="4">
    <source>
        <dbReference type="Pfam" id="PF22422"/>
    </source>
</evidence>
<dbReference type="InterPro" id="IPR004888">
    <property type="entry name" value="Glycoside_hydrolase_63"/>
</dbReference>
<dbReference type="GO" id="GO:0004573">
    <property type="term" value="F:Glc3Man9GlcNAc2 oligosaccharide glucosidase activity"/>
    <property type="evidence" value="ECO:0007669"/>
    <property type="project" value="InterPro"/>
</dbReference>
<dbReference type="InterPro" id="IPR054491">
    <property type="entry name" value="MGH1-like_GH"/>
</dbReference>
<dbReference type="EMBL" id="DSMG01000177">
    <property type="protein sequence ID" value="HDX33171.1"/>
    <property type="molecule type" value="Genomic_DNA"/>
</dbReference>
<protein>
    <recommendedName>
        <fullName evidence="4">Mannosylglycerate hydrolase MGH1-like glycoside hydrolase domain-containing protein</fullName>
    </recommendedName>
</protein>
<evidence type="ECO:0000256" key="3">
    <source>
        <dbReference type="ARBA" id="ARBA00023295"/>
    </source>
</evidence>
<dbReference type="AlphaFoldDB" id="A0A7C1FWH0"/>
<dbReference type="Pfam" id="PF22422">
    <property type="entry name" value="MGH1-like_GH"/>
    <property type="match status" value="1"/>
</dbReference>
<organism evidence="5">
    <name type="scientific">Caldilinea aerophila</name>
    <dbReference type="NCBI Taxonomy" id="133453"/>
    <lineage>
        <taxon>Bacteria</taxon>
        <taxon>Bacillati</taxon>
        <taxon>Chloroflexota</taxon>
        <taxon>Caldilineae</taxon>
        <taxon>Caldilineales</taxon>
        <taxon>Caldilineaceae</taxon>
        <taxon>Caldilinea</taxon>
    </lineage>
</organism>
<feature type="domain" description="Mannosylglycerate hydrolase MGH1-like glycoside hydrolase" evidence="4">
    <location>
        <begin position="259"/>
        <end position="575"/>
    </location>
</feature>
<proteinExistence type="inferred from homology"/>
<name>A0A7C1FWH0_9CHLR</name>
<accession>A0A7C1FWH0</accession>
<comment type="similarity">
    <text evidence="1">Belongs to the glycosyl hydrolase 63 family.</text>
</comment>
<evidence type="ECO:0000256" key="2">
    <source>
        <dbReference type="ARBA" id="ARBA00022801"/>
    </source>
</evidence>
<dbReference type="PANTHER" id="PTHR10412">
    <property type="entry name" value="MANNOSYL-OLIGOSACCHARIDE GLUCOSIDASE"/>
    <property type="match status" value="1"/>
</dbReference>
<evidence type="ECO:0000256" key="1">
    <source>
        <dbReference type="ARBA" id="ARBA00010833"/>
    </source>
</evidence>
<keyword evidence="2" id="KW-0378">Hydrolase</keyword>
<evidence type="ECO:0000313" key="5">
    <source>
        <dbReference type="EMBL" id="HDX33171.1"/>
    </source>
</evidence>
<dbReference type="GO" id="GO:0006487">
    <property type="term" value="P:protein N-linked glycosylation"/>
    <property type="evidence" value="ECO:0007669"/>
    <property type="project" value="TreeGrafter"/>
</dbReference>
<keyword evidence="3" id="KW-0326">Glycosidase</keyword>
<dbReference type="SUPFAM" id="SSF48208">
    <property type="entry name" value="Six-hairpin glycosidases"/>
    <property type="match status" value="1"/>
</dbReference>
<dbReference type="PANTHER" id="PTHR10412:SF11">
    <property type="entry name" value="MANNOSYL-OLIGOSACCHARIDE GLUCOSIDASE"/>
    <property type="match status" value="1"/>
</dbReference>
<dbReference type="Gene3D" id="1.50.10.10">
    <property type="match status" value="1"/>
</dbReference>
<gene>
    <name evidence="5" type="ORF">ENQ20_17025</name>
</gene>
<reference evidence="5" key="1">
    <citation type="journal article" date="2020" name="mSystems">
        <title>Genome- and Community-Level Interaction Insights into Carbon Utilization and Element Cycling Functions of Hydrothermarchaeota in Hydrothermal Sediment.</title>
        <authorList>
            <person name="Zhou Z."/>
            <person name="Liu Y."/>
            <person name="Xu W."/>
            <person name="Pan J."/>
            <person name="Luo Z.H."/>
            <person name="Li M."/>
        </authorList>
    </citation>
    <scope>NUCLEOTIDE SEQUENCE [LARGE SCALE GENOMIC DNA]</scope>
    <source>
        <strain evidence="5">SpSt-289</strain>
    </source>
</reference>